<evidence type="ECO:0000313" key="6">
    <source>
        <dbReference type="Proteomes" id="UP000194161"/>
    </source>
</evidence>
<dbReference type="AlphaFoldDB" id="A0A1W6ZC46"/>
<dbReference type="GO" id="GO:0019867">
    <property type="term" value="C:outer membrane"/>
    <property type="evidence" value="ECO:0007669"/>
    <property type="project" value="InterPro"/>
</dbReference>
<dbReference type="KEGG" id="bgm:CAL15_11580"/>
<keyword evidence="1" id="KW-0813">Transport</keyword>
<evidence type="ECO:0000256" key="3">
    <source>
        <dbReference type="ARBA" id="ARBA00023237"/>
    </source>
</evidence>
<dbReference type="SMART" id="SM00965">
    <property type="entry name" value="STN"/>
    <property type="match status" value="1"/>
</dbReference>
<accession>A0A1W6ZC46</accession>
<dbReference type="SUPFAM" id="SSF74653">
    <property type="entry name" value="TolA/TonB C-terminal domain"/>
    <property type="match status" value="1"/>
</dbReference>
<dbReference type="Proteomes" id="UP000194161">
    <property type="component" value="Chromosome"/>
</dbReference>
<feature type="domain" description="Secretin/TonB short N-terminal" evidence="4">
    <location>
        <begin position="10"/>
        <end position="61"/>
    </location>
</feature>
<keyword evidence="3" id="KW-0998">Cell outer membrane</keyword>
<keyword evidence="6" id="KW-1185">Reference proteome</keyword>
<dbReference type="Pfam" id="PF07660">
    <property type="entry name" value="STN"/>
    <property type="match status" value="1"/>
</dbReference>
<name>A0A1W6ZC46_9BORD</name>
<reference evidence="5 6" key="1">
    <citation type="submission" date="2017-05" db="EMBL/GenBank/DDBJ databases">
        <title>Complete and WGS of Bordetella genogroups.</title>
        <authorList>
            <person name="Spilker T."/>
            <person name="LiPuma J."/>
        </authorList>
    </citation>
    <scope>NUCLEOTIDE SEQUENCE [LARGE SCALE GENOMIC DNA]</scope>
    <source>
        <strain evidence="5 6">AU7206</strain>
    </source>
</reference>
<gene>
    <name evidence="5" type="ORF">CAL15_11580</name>
</gene>
<sequence>MQRYSELTGRSVIYEADMAAQRRSAPVRGRMSADDALRGLLSGSGVRIGYATGQVYTLLPDPPAAAARSSAAIDEPARQQYYGRLQARVLRALCADPLLQTGTYRVALRFRIDGRPSIDRLRVAAIGRPELEPRIIAALSGLPVLGPPPGLGQPITMLLSPEAGQAGDGCKP</sequence>
<dbReference type="EMBL" id="CP021111">
    <property type="protein sequence ID" value="ARP94963.1"/>
    <property type="molecule type" value="Genomic_DNA"/>
</dbReference>
<proteinExistence type="predicted"/>
<evidence type="ECO:0000313" key="5">
    <source>
        <dbReference type="EMBL" id="ARP94963.1"/>
    </source>
</evidence>
<dbReference type="STRING" id="463040.CAL15_11580"/>
<evidence type="ECO:0000256" key="1">
    <source>
        <dbReference type="ARBA" id="ARBA00022448"/>
    </source>
</evidence>
<protein>
    <recommendedName>
        <fullName evidence="4">Secretin/TonB short N-terminal domain-containing protein</fullName>
    </recommendedName>
</protein>
<keyword evidence="2" id="KW-0472">Membrane</keyword>
<organism evidence="5 6">
    <name type="scientific">Bordetella genomosp. 13</name>
    <dbReference type="NCBI Taxonomy" id="463040"/>
    <lineage>
        <taxon>Bacteria</taxon>
        <taxon>Pseudomonadati</taxon>
        <taxon>Pseudomonadota</taxon>
        <taxon>Betaproteobacteria</taxon>
        <taxon>Burkholderiales</taxon>
        <taxon>Alcaligenaceae</taxon>
        <taxon>Bordetella</taxon>
    </lineage>
</organism>
<evidence type="ECO:0000259" key="4">
    <source>
        <dbReference type="SMART" id="SM00965"/>
    </source>
</evidence>
<evidence type="ECO:0000256" key="2">
    <source>
        <dbReference type="ARBA" id="ARBA00023136"/>
    </source>
</evidence>
<dbReference type="Gene3D" id="3.55.50.30">
    <property type="match status" value="1"/>
</dbReference>
<dbReference type="InterPro" id="IPR011662">
    <property type="entry name" value="Secretin/TonB_short_N"/>
</dbReference>